<dbReference type="InterPro" id="IPR000834">
    <property type="entry name" value="Peptidase_M14"/>
</dbReference>
<gene>
    <name evidence="2" type="ORF">NAT50_04315</name>
</gene>
<proteinExistence type="predicted"/>
<dbReference type="Pfam" id="PF00246">
    <property type="entry name" value="Peptidase_M14"/>
    <property type="match status" value="1"/>
</dbReference>
<dbReference type="RefSeq" id="WP_250591830.1">
    <property type="nucleotide sequence ID" value="NZ_JAMLJM010000002.1"/>
</dbReference>
<accession>A0ABT0TM74</accession>
<dbReference type="EMBL" id="JAMLJM010000002">
    <property type="protein sequence ID" value="MCL9808577.1"/>
    <property type="molecule type" value="Genomic_DNA"/>
</dbReference>
<sequence>MKKLFTFLVLSSFFGFGQTKYQTFFEKGNGNQSATYKEVISFFQLLDRDFKTVKMQEMSTEDSGNPLHIVSYSADGKFDYKNPNKSVVLVINAIHAGEPDGVDASMLLLRDLATSKISVPQNTILVVVPVYNIGGLLNRNSTWRTNQNGPEEYGFRGNSRNYDLNRDMIKADTKNTKALIEIFHAVTPDVFIDNHVSNGADYQYVLTFIQTEPSKIGKELGDFMNKEMIPSIENDLKSKNIESAPYVNVWGSTPDKGFAQFNESPRYTTGYTSLFNTIGYVVETHMWKDYASRVKVTYEFMVSTLKYADSNVKTIKEIRKRNADLFQPKKRYPYAWVIDSSKVQKRRFLGYEGKIKKSDVTTGNRLYYDRSQPFDKEINFYTHYKPTKDIVIPDAYIVPKAWFNIVELLKLNQCQYKVLKKDSVIEVESYRIVDYKTSSQAYEGHYLHRNTVVSSTKEKIQFFKGDYIFPTNQPAIKYLLEVLEPEMVDSFFNWNFFDTILQQKEGYSDYLFEDLAAKLFQENPELKKQFEEKLKRDPEFLKNPPAQLDWIHKNSVYYEKAHLQYPIYRIVN</sequence>
<dbReference type="SUPFAM" id="SSF53187">
    <property type="entry name" value="Zn-dependent exopeptidases"/>
    <property type="match status" value="1"/>
</dbReference>
<dbReference type="Proteomes" id="UP001317191">
    <property type="component" value="Unassembled WGS sequence"/>
</dbReference>
<keyword evidence="3" id="KW-1185">Reference proteome</keyword>
<dbReference type="CDD" id="cd06241">
    <property type="entry name" value="M14-like"/>
    <property type="match status" value="1"/>
</dbReference>
<feature type="domain" description="Peptidase M14" evidence="1">
    <location>
        <begin position="53"/>
        <end position="167"/>
    </location>
</feature>
<evidence type="ECO:0000313" key="3">
    <source>
        <dbReference type="Proteomes" id="UP001317191"/>
    </source>
</evidence>
<comment type="caution">
    <text evidence="2">The sequence shown here is derived from an EMBL/GenBank/DDBJ whole genome shotgun (WGS) entry which is preliminary data.</text>
</comment>
<name>A0ABT0TM74_9FLAO</name>
<evidence type="ECO:0000313" key="2">
    <source>
        <dbReference type="EMBL" id="MCL9808577.1"/>
    </source>
</evidence>
<protein>
    <submittedName>
        <fullName evidence="2">M14 family metallopeptidase</fullName>
    </submittedName>
</protein>
<reference evidence="2 3" key="1">
    <citation type="submission" date="2022-05" db="EMBL/GenBank/DDBJ databases">
        <title>Flavobacterium sp., isolated from activated sludge.</title>
        <authorList>
            <person name="Ran Q."/>
        </authorList>
    </citation>
    <scope>NUCLEOTIDE SEQUENCE [LARGE SCALE GENOMIC DNA]</scope>
    <source>
        <strain evidence="2 3">HXWNR70</strain>
    </source>
</reference>
<organism evidence="2 3">
    <name type="scientific">Flavobacterium luminosum</name>
    <dbReference type="NCBI Taxonomy" id="2949086"/>
    <lineage>
        <taxon>Bacteria</taxon>
        <taxon>Pseudomonadati</taxon>
        <taxon>Bacteroidota</taxon>
        <taxon>Flavobacteriia</taxon>
        <taxon>Flavobacteriales</taxon>
        <taxon>Flavobacteriaceae</taxon>
        <taxon>Flavobacterium</taxon>
    </lineage>
</organism>
<evidence type="ECO:0000259" key="1">
    <source>
        <dbReference type="Pfam" id="PF00246"/>
    </source>
</evidence>
<dbReference type="Gene3D" id="3.40.630.10">
    <property type="entry name" value="Zn peptidases"/>
    <property type="match status" value="1"/>
</dbReference>